<keyword evidence="2" id="KW-1185">Reference proteome</keyword>
<sequence length="343" mass="38439">MRSLARVSRRAFHAVLLGGSASAVLPSEGGDVVIQESSFGLGRLTREQAQSFGPDLQTTDDLSVNAALPFRGVYHHAWCGNAGQFGFSNLFADALAKQCAVVLGTSECAATLAELMQQFFGHSQLESDSLVFVFVNRGHITNRHTFALKDVVTDKRVPENGLVCHKTRQPESLRLVFSGSSPAFNVTMSRLPWRFAMPRDNPKAVLWSRHVRRSYSHRDGRDMGMDYINQCSPADESRRESDYQKLRLGDYFPNSAPLRHRYNDQGYTDLSTIRLVRTVHGPFGRPKVHEVVLDVNTGMRRSDPDTLVDDANELLSVLTMTRPIQRFLDQNRSLVEMLETNLA</sequence>
<name>A0ABX5XH08_9BACT</name>
<gene>
    <name evidence="1" type="ORF">TBK1r_01920</name>
</gene>
<dbReference type="EMBL" id="CP036432">
    <property type="protein sequence ID" value="QDV81277.1"/>
    <property type="molecule type" value="Genomic_DNA"/>
</dbReference>
<reference evidence="1 2" key="1">
    <citation type="submission" date="2019-02" db="EMBL/GenBank/DDBJ databases">
        <title>Deep-cultivation of Planctomycetes and their phenomic and genomic characterization uncovers novel biology.</title>
        <authorList>
            <person name="Wiegand S."/>
            <person name="Jogler M."/>
            <person name="Boedeker C."/>
            <person name="Pinto D."/>
            <person name="Vollmers J."/>
            <person name="Rivas-Marin E."/>
            <person name="Kohn T."/>
            <person name="Peeters S.H."/>
            <person name="Heuer A."/>
            <person name="Rast P."/>
            <person name="Oberbeckmann S."/>
            <person name="Bunk B."/>
            <person name="Jeske O."/>
            <person name="Meyerdierks A."/>
            <person name="Storesund J.E."/>
            <person name="Kallscheuer N."/>
            <person name="Luecker S."/>
            <person name="Lage O.M."/>
            <person name="Pohl T."/>
            <person name="Merkel B.J."/>
            <person name="Hornburger P."/>
            <person name="Mueller R.-W."/>
            <person name="Bruemmer F."/>
            <person name="Labrenz M."/>
            <person name="Spormann A.M."/>
            <person name="Op den Camp H."/>
            <person name="Overmann J."/>
            <person name="Amann R."/>
            <person name="Jetten M.S.M."/>
            <person name="Mascher T."/>
            <person name="Medema M.H."/>
            <person name="Devos D.P."/>
            <person name="Kaster A.-K."/>
            <person name="Ovreas L."/>
            <person name="Rohde M."/>
            <person name="Galperin M.Y."/>
            <person name="Jogler C."/>
        </authorList>
    </citation>
    <scope>NUCLEOTIDE SEQUENCE [LARGE SCALE GENOMIC DNA]</scope>
    <source>
        <strain evidence="1 2">TBK1r</strain>
    </source>
</reference>
<accession>A0ABX5XH08</accession>
<proteinExistence type="predicted"/>
<dbReference type="Proteomes" id="UP000318081">
    <property type="component" value="Chromosome"/>
</dbReference>
<protein>
    <submittedName>
        <fullName evidence="1">Uncharacterized protein</fullName>
    </submittedName>
</protein>
<evidence type="ECO:0000313" key="1">
    <source>
        <dbReference type="EMBL" id="QDV81277.1"/>
    </source>
</evidence>
<organism evidence="1 2">
    <name type="scientific">Stieleria magnilauensis</name>
    <dbReference type="NCBI Taxonomy" id="2527963"/>
    <lineage>
        <taxon>Bacteria</taxon>
        <taxon>Pseudomonadati</taxon>
        <taxon>Planctomycetota</taxon>
        <taxon>Planctomycetia</taxon>
        <taxon>Pirellulales</taxon>
        <taxon>Pirellulaceae</taxon>
        <taxon>Stieleria</taxon>
    </lineage>
</organism>
<evidence type="ECO:0000313" key="2">
    <source>
        <dbReference type="Proteomes" id="UP000318081"/>
    </source>
</evidence>